<dbReference type="AlphaFoldDB" id="A0A4R9BWR1"/>
<comment type="caution">
    <text evidence="2">The sequence shown here is derived from an EMBL/GenBank/DDBJ whole genome shotgun (WGS) entry which is preliminary data.</text>
</comment>
<protein>
    <submittedName>
        <fullName evidence="2">CGNR zinc finger domain-containing protein</fullName>
    </submittedName>
</protein>
<dbReference type="InterPro" id="IPR021005">
    <property type="entry name" value="Znf_CGNR"/>
</dbReference>
<dbReference type="Gene3D" id="1.10.3300.10">
    <property type="entry name" value="Jann2411-like domain"/>
    <property type="match status" value="1"/>
</dbReference>
<dbReference type="EMBL" id="SOHM01000009">
    <property type="protein sequence ID" value="TFD93052.1"/>
    <property type="molecule type" value="Genomic_DNA"/>
</dbReference>
<feature type="domain" description="Zinc finger CGNR" evidence="1">
    <location>
        <begin position="138"/>
        <end position="180"/>
    </location>
</feature>
<evidence type="ECO:0000313" key="3">
    <source>
        <dbReference type="Proteomes" id="UP000298468"/>
    </source>
</evidence>
<dbReference type="RefSeq" id="WP_134639926.1">
    <property type="nucleotide sequence ID" value="NZ_SOHM01000009.1"/>
</dbReference>
<name>A0A4R9BWR1_9MICO</name>
<evidence type="ECO:0000313" key="2">
    <source>
        <dbReference type="EMBL" id="TFD93052.1"/>
    </source>
</evidence>
<dbReference type="InterPro" id="IPR023286">
    <property type="entry name" value="ABATE_dom_sf"/>
</dbReference>
<dbReference type="Proteomes" id="UP000298468">
    <property type="component" value="Unassembled WGS sequence"/>
</dbReference>
<dbReference type="InterPro" id="IPR010852">
    <property type="entry name" value="ABATE"/>
</dbReference>
<dbReference type="SUPFAM" id="SSF160904">
    <property type="entry name" value="Jann2411-like"/>
    <property type="match status" value="1"/>
</dbReference>
<keyword evidence="3" id="KW-1185">Reference proteome</keyword>
<dbReference type="PANTHER" id="PTHR35525:SF3">
    <property type="entry name" value="BLL6575 PROTEIN"/>
    <property type="match status" value="1"/>
</dbReference>
<reference evidence="2 3" key="1">
    <citation type="submission" date="2019-03" db="EMBL/GenBank/DDBJ databases">
        <title>Genomics of glacier-inhabiting Cryobacterium strains.</title>
        <authorList>
            <person name="Liu Q."/>
            <person name="Xin Y.-H."/>
        </authorList>
    </citation>
    <scope>NUCLEOTIDE SEQUENCE [LARGE SCALE GENOMIC DNA]</scope>
    <source>
        <strain evidence="2 3">Sr59</strain>
    </source>
</reference>
<proteinExistence type="predicted"/>
<dbReference type="Pfam" id="PF07336">
    <property type="entry name" value="ABATE"/>
    <property type="match status" value="1"/>
</dbReference>
<dbReference type="OrthoDB" id="3531194at2"/>
<dbReference type="Pfam" id="PF11706">
    <property type="entry name" value="zf-CGNR"/>
    <property type="match status" value="1"/>
</dbReference>
<organism evidence="2 3">
    <name type="scientific">Cryobacterium lactosi</name>
    <dbReference type="NCBI Taxonomy" id="1259202"/>
    <lineage>
        <taxon>Bacteria</taxon>
        <taxon>Bacillati</taxon>
        <taxon>Actinomycetota</taxon>
        <taxon>Actinomycetes</taxon>
        <taxon>Micrococcales</taxon>
        <taxon>Microbacteriaceae</taxon>
        <taxon>Cryobacterium</taxon>
    </lineage>
</organism>
<sequence length="184" mass="20584">MDFAPDTLEALTFAVALGNTTARSSRNGADELSSLAGLSDLIAHYPFSGRIDGDESELRDVVLTRERLREMWTMVPDSAALAINKMLEDARARPYLARHDGLDWHLHATSPEAPLGERMRVEGSLALMDVIRTGETRRLRICEADECEGLILDLSRNLSKRFCSARCGSRTNMAAYRKRQHDHV</sequence>
<evidence type="ECO:0000259" key="1">
    <source>
        <dbReference type="Pfam" id="PF11706"/>
    </source>
</evidence>
<accession>A0A4R9BWR1</accession>
<gene>
    <name evidence="2" type="ORF">E3T61_05645</name>
</gene>
<dbReference type="PANTHER" id="PTHR35525">
    <property type="entry name" value="BLL6575 PROTEIN"/>
    <property type="match status" value="1"/>
</dbReference>